<evidence type="ECO:0000256" key="1">
    <source>
        <dbReference type="SAM" id="MobiDB-lite"/>
    </source>
</evidence>
<proteinExistence type="predicted"/>
<dbReference type="Proteomes" id="UP000325081">
    <property type="component" value="Unassembled WGS sequence"/>
</dbReference>
<reference evidence="3" key="1">
    <citation type="journal article" date="2019" name="Curr. Biol.">
        <title>Genome Sequence of Striga asiatica Provides Insight into the Evolution of Plant Parasitism.</title>
        <authorList>
            <person name="Yoshida S."/>
            <person name="Kim S."/>
            <person name="Wafula E.K."/>
            <person name="Tanskanen J."/>
            <person name="Kim Y.M."/>
            <person name="Honaas L."/>
            <person name="Yang Z."/>
            <person name="Spallek T."/>
            <person name="Conn C.E."/>
            <person name="Ichihashi Y."/>
            <person name="Cheong K."/>
            <person name="Cui S."/>
            <person name="Der J.P."/>
            <person name="Gundlach H."/>
            <person name="Jiao Y."/>
            <person name="Hori C."/>
            <person name="Ishida J.K."/>
            <person name="Kasahara H."/>
            <person name="Kiba T."/>
            <person name="Kim M.S."/>
            <person name="Koo N."/>
            <person name="Laohavisit A."/>
            <person name="Lee Y.H."/>
            <person name="Lumba S."/>
            <person name="McCourt P."/>
            <person name="Mortimer J.C."/>
            <person name="Mutuku J.M."/>
            <person name="Nomura T."/>
            <person name="Sasaki-Sekimoto Y."/>
            <person name="Seto Y."/>
            <person name="Wang Y."/>
            <person name="Wakatake T."/>
            <person name="Sakakibara H."/>
            <person name="Demura T."/>
            <person name="Yamaguchi S."/>
            <person name="Yoneyama K."/>
            <person name="Manabe R.I."/>
            <person name="Nelson D.C."/>
            <person name="Schulman A.H."/>
            <person name="Timko M.P."/>
            <person name="dePamphilis C.W."/>
            <person name="Choi D."/>
            <person name="Shirasu K."/>
        </authorList>
    </citation>
    <scope>NUCLEOTIDE SEQUENCE [LARGE SCALE GENOMIC DNA]</scope>
    <source>
        <strain evidence="3">cv. UVA1</strain>
    </source>
</reference>
<dbReference type="OrthoDB" id="1536506at2759"/>
<dbReference type="AlphaFoldDB" id="A0A5A7QN53"/>
<gene>
    <name evidence="2" type="ORF">STAS_23633</name>
</gene>
<feature type="region of interest" description="Disordered" evidence="1">
    <location>
        <begin position="42"/>
        <end position="66"/>
    </location>
</feature>
<dbReference type="EMBL" id="BKCP01007626">
    <property type="protein sequence ID" value="GER46580.1"/>
    <property type="molecule type" value="Genomic_DNA"/>
</dbReference>
<sequence>MRAERIAAGLQSGWAALSRAARPLTWGHDIDVPDTMLKSTLRLSNSRPEGPAARDHPARMSTPGAIRSGFSTSGTISLGPLELKAASAGDGLTPSLVLPNWNVALSGGGGGDIFLHLVARNLADSYGRKNVSVGHQLLSVAHGVG</sequence>
<organism evidence="2 3">
    <name type="scientific">Striga asiatica</name>
    <name type="common">Asiatic witchweed</name>
    <name type="synonym">Buchnera asiatica</name>
    <dbReference type="NCBI Taxonomy" id="4170"/>
    <lineage>
        <taxon>Eukaryota</taxon>
        <taxon>Viridiplantae</taxon>
        <taxon>Streptophyta</taxon>
        <taxon>Embryophyta</taxon>
        <taxon>Tracheophyta</taxon>
        <taxon>Spermatophyta</taxon>
        <taxon>Magnoliopsida</taxon>
        <taxon>eudicotyledons</taxon>
        <taxon>Gunneridae</taxon>
        <taxon>Pentapetalae</taxon>
        <taxon>asterids</taxon>
        <taxon>lamiids</taxon>
        <taxon>Lamiales</taxon>
        <taxon>Orobanchaceae</taxon>
        <taxon>Buchnereae</taxon>
        <taxon>Striga</taxon>
    </lineage>
</organism>
<evidence type="ECO:0000313" key="3">
    <source>
        <dbReference type="Proteomes" id="UP000325081"/>
    </source>
</evidence>
<evidence type="ECO:0000313" key="2">
    <source>
        <dbReference type="EMBL" id="GER46580.1"/>
    </source>
</evidence>
<comment type="caution">
    <text evidence="2">The sequence shown here is derived from an EMBL/GenBank/DDBJ whole genome shotgun (WGS) entry which is preliminary data.</text>
</comment>
<accession>A0A5A7QN53</accession>
<name>A0A5A7QN53_STRAF</name>
<protein>
    <submittedName>
        <fullName evidence="2">tRNA(Ile)-lysidine synthase</fullName>
    </submittedName>
</protein>
<keyword evidence="3" id="KW-1185">Reference proteome</keyword>